<reference evidence="2" key="1">
    <citation type="submission" date="2019-08" db="EMBL/GenBank/DDBJ databases">
        <authorList>
            <person name="Kucharzyk K."/>
            <person name="Murdoch R.W."/>
            <person name="Higgins S."/>
            <person name="Loffler F."/>
        </authorList>
    </citation>
    <scope>NUCLEOTIDE SEQUENCE</scope>
</reference>
<feature type="compositionally biased region" description="Basic and acidic residues" evidence="1">
    <location>
        <begin position="255"/>
        <end position="275"/>
    </location>
</feature>
<dbReference type="AlphaFoldDB" id="A0A644VGJ0"/>
<gene>
    <name evidence="2" type="ORF">SDC9_36566</name>
</gene>
<proteinExistence type="predicted"/>
<evidence type="ECO:0000256" key="1">
    <source>
        <dbReference type="SAM" id="MobiDB-lite"/>
    </source>
</evidence>
<evidence type="ECO:0000313" key="2">
    <source>
        <dbReference type="EMBL" id="MPL90514.1"/>
    </source>
</evidence>
<comment type="caution">
    <text evidence="2">The sequence shown here is derived from an EMBL/GenBank/DDBJ whole genome shotgun (WGS) entry which is preliminary data.</text>
</comment>
<feature type="region of interest" description="Disordered" evidence="1">
    <location>
        <begin position="120"/>
        <end position="200"/>
    </location>
</feature>
<feature type="compositionally biased region" description="Basic and acidic residues" evidence="1">
    <location>
        <begin position="97"/>
        <end position="108"/>
    </location>
</feature>
<name>A0A644VGJ0_9ZZZZ</name>
<protein>
    <submittedName>
        <fullName evidence="2">Uncharacterized protein</fullName>
    </submittedName>
</protein>
<feature type="compositionally biased region" description="Basic and acidic residues" evidence="1">
    <location>
        <begin position="179"/>
        <end position="197"/>
    </location>
</feature>
<organism evidence="2">
    <name type="scientific">bioreactor metagenome</name>
    <dbReference type="NCBI Taxonomy" id="1076179"/>
    <lineage>
        <taxon>unclassified sequences</taxon>
        <taxon>metagenomes</taxon>
        <taxon>ecological metagenomes</taxon>
    </lineage>
</organism>
<feature type="compositionally biased region" description="Acidic residues" evidence="1">
    <location>
        <begin position="15"/>
        <end position="26"/>
    </location>
</feature>
<sequence length="323" mass="34764">MSAVLRVERVAQPVADEEEAEEGGDEEEKREGELPQRAIGDGARALGDQRAKRGHRFLHAQAEEGDEAFGQDHVRHQKRGEDGDDADQVRQDVAADDGARRHADGARRLDIVAVLQRQGLAAHDPAHLEPGDQPDTGEEHGDRAAIHHQQQDQHEHVGDGQQDIDGAHHDVVDAAAEIARGRAPERADDDRDRRADDADGEANLRALNGACEEVAAEVVGAEVMAGLERGTAQLGRLAHHGKVDLVIAPAREAVAEEREEHDEDKEQKTEERRLVAQEAAPGIGPERAAGDVLARGGGGEGLHFLAVDDHGLNTGSSGRSIRR</sequence>
<feature type="region of interest" description="Disordered" evidence="1">
    <location>
        <begin position="1"/>
        <end position="108"/>
    </location>
</feature>
<accession>A0A644VGJ0</accession>
<feature type="region of interest" description="Disordered" evidence="1">
    <location>
        <begin position="255"/>
        <end position="295"/>
    </location>
</feature>
<feature type="compositionally biased region" description="Basic and acidic residues" evidence="1">
    <location>
        <begin position="137"/>
        <end position="158"/>
    </location>
</feature>
<dbReference type="EMBL" id="VSSQ01000306">
    <property type="protein sequence ID" value="MPL90514.1"/>
    <property type="molecule type" value="Genomic_DNA"/>
</dbReference>